<dbReference type="GO" id="GO:0003777">
    <property type="term" value="F:microtubule motor activity"/>
    <property type="evidence" value="ECO:0007669"/>
    <property type="project" value="InterPro"/>
</dbReference>
<evidence type="ECO:0000256" key="1">
    <source>
        <dbReference type="ARBA" id="ARBA00023175"/>
    </source>
</evidence>
<accession>W1P6R4</accession>
<sequence length="67" mass="7103">MAGSENIEQAGQAQGAQNKMQARKINQGNAALKRVVESMANGGGNVPFRDNKLTMLLQVKGNSSKLC</sequence>
<dbReference type="InterPro" id="IPR036961">
    <property type="entry name" value="Kinesin_motor_dom_sf"/>
</dbReference>
<comment type="similarity">
    <text evidence="2">Belongs to the TRAFAC class myosin-kinesin ATPase superfamily. Kinesin family.</text>
</comment>
<dbReference type="AlphaFoldDB" id="W1P6R4"/>
<feature type="region of interest" description="Disordered" evidence="3">
    <location>
        <begin position="1"/>
        <end position="22"/>
    </location>
</feature>
<dbReference type="GO" id="GO:0005524">
    <property type="term" value="F:ATP binding"/>
    <property type="evidence" value="ECO:0007669"/>
    <property type="project" value="InterPro"/>
</dbReference>
<gene>
    <name evidence="5" type="ORF">AMTR_s00007p00268160</name>
</gene>
<protein>
    <recommendedName>
        <fullName evidence="4">Kinesin motor domain-containing protein</fullName>
    </recommendedName>
</protein>
<dbReference type="HOGENOM" id="CLU_2815785_0_0_1"/>
<keyword evidence="1" id="KW-0505">Motor protein</keyword>
<organism evidence="5 6">
    <name type="scientific">Amborella trichopoda</name>
    <dbReference type="NCBI Taxonomy" id="13333"/>
    <lineage>
        <taxon>Eukaryota</taxon>
        <taxon>Viridiplantae</taxon>
        <taxon>Streptophyta</taxon>
        <taxon>Embryophyta</taxon>
        <taxon>Tracheophyta</taxon>
        <taxon>Spermatophyta</taxon>
        <taxon>Magnoliopsida</taxon>
        <taxon>Amborellales</taxon>
        <taxon>Amborellaceae</taxon>
        <taxon>Amborella</taxon>
    </lineage>
</organism>
<dbReference type="PROSITE" id="PS50067">
    <property type="entry name" value="KINESIN_MOTOR_2"/>
    <property type="match status" value="1"/>
</dbReference>
<evidence type="ECO:0000256" key="3">
    <source>
        <dbReference type="SAM" id="MobiDB-lite"/>
    </source>
</evidence>
<dbReference type="eggNOG" id="KOG0243">
    <property type="taxonomic scope" value="Eukaryota"/>
</dbReference>
<evidence type="ECO:0000313" key="6">
    <source>
        <dbReference type="Proteomes" id="UP000017836"/>
    </source>
</evidence>
<dbReference type="Gramene" id="ERN05577">
    <property type="protein sequence ID" value="ERN05577"/>
    <property type="gene ID" value="AMTR_s00007p00268160"/>
</dbReference>
<dbReference type="SUPFAM" id="SSF52540">
    <property type="entry name" value="P-loop containing nucleoside triphosphate hydrolases"/>
    <property type="match status" value="1"/>
</dbReference>
<reference evidence="6" key="1">
    <citation type="journal article" date="2013" name="Science">
        <title>The Amborella genome and the evolution of flowering plants.</title>
        <authorList>
            <consortium name="Amborella Genome Project"/>
        </authorList>
    </citation>
    <scope>NUCLEOTIDE SEQUENCE [LARGE SCALE GENOMIC DNA]</scope>
</reference>
<dbReference type="InterPro" id="IPR027417">
    <property type="entry name" value="P-loop_NTPase"/>
</dbReference>
<dbReference type="STRING" id="13333.W1P6R4"/>
<comment type="caution">
    <text evidence="2">Lacks conserved residue(s) required for the propagation of feature annotation.</text>
</comment>
<evidence type="ECO:0000256" key="2">
    <source>
        <dbReference type="PROSITE-ProRule" id="PRU00283"/>
    </source>
</evidence>
<dbReference type="GO" id="GO:0007018">
    <property type="term" value="P:microtubule-based movement"/>
    <property type="evidence" value="ECO:0007669"/>
    <property type="project" value="InterPro"/>
</dbReference>
<keyword evidence="6" id="KW-1185">Reference proteome</keyword>
<dbReference type="Proteomes" id="UP000017836">
    <property type="component" value="Unassembled WGS sequence"/>
</dbReference>
<dbReference type="InterPro" id="IPR001752">
    <property type="entry name" value="Kinesin_motor_dom"/>
</dbReference>
<dbReference type="Pfam" id="PF00225">
    <property type="entry name" value="Kinesin"/>
    <property type="match status" value="1"/>
</dbReference>
<dbReference type="EMBL" id="KI394011">
    <property type="protein sequence ID" value="ERN05577.1"/>
    <property type="molecule type" value="Genomic_DNA"/>
</dbReference>
<proteinExistence type="inferred from homology"/>
<name>W1P6R4_AMBTC</name>
<feature type="domain" description="Kinesin motor" evidence="4">
    <location>
        <begin position="1"/>
        <end position="67"/>
    </location>
</feature>
<dbReference type="Gene3D" id="3.40.850.10">
    <property type="entry name" value="Kinesin motor domain"/>
    <property type="match status" value="1"/>
</dbReference>
<evidence type="ECO:0000259" key="4">
    <source>
        <dbReference type="PROSITE" id="PS50067"/>
    </source>
</evidence>
<dbReference type="GO" id="GO:0008017">
    <property type="term" value="F:microtubule binding"/>
    <property type="evidence" value="ECO:0007669"/>
    <property type="project" value="InterPro"/>
</dbReference>
<evidence type="ECO:0000313" key="5">
    <source>
        <dbReference type="EMBL" id="ERN05577.1"/>
    </source>
</evidence>